<proteinExistence type="predicted"/>
<dbReference type="RefSeq" id="XP_013280717.1">
    <property type="nucleotide sequence ID" value="XM_013425263.1"/>
</dbReference>
<accession>A0A0D2GX50</accession>
<dbReference type="EMBL" id="KN846974">
    <property type="protein sequence ID" value="KIW76909.1"/>
    <property type="molecule type" value="Genomic_DNA"/>
</dbReference>
<name>A0A0D2GX50_9EURO</name>
<evidence type="ECO:0000313" key="1">
    <source>
        <dbReference type="EMBL" id="KIW76909.1"/>
    </source>
</evidence>
<organism evidence="1 2">
    <name type="scientific">Fonsecaea pedrosoi CBS 271.37</name>
    <dbReference type="NCBI Taxonomy" id="1442368"/>
    <lineage>
        <taxon>Eukaryota</taxon>
        <taxon>Fungi</taxon>
        <taxon>Dikarya</taxon>
        <taxon>Ascomycota</taxon>
        <taxon>Pezizomycotina</taxon>
        <taxon>Eurotiomycetes</taxon>
        <taxon>Chaetothyriomycetidae</taxon>
        <taxon>Chaetothyriales</taxon>
        <taxon>Herpotrichiellaceae</taxon>
        <taxon>Fonsecaea</taxon>
    </lineage>
</organism>
<keyword evidence="2" id="KW-1185">Reference proteome</keyword>
<dbReference type="HOGENOM" id="CLU_2171107_0_0_1"/>
<dbReference type="GeneID" id="25308843"/>
<reference evidence="1 2" key="1">
    <citation type="submission" date="2015-01" db="EMBL/GenBank/DDBJ databases">
        <title>The Genome Sequence of Fonsecaea pedrosoi CBS 271.37.</title>
        <authorList>
            <consortium name="The Broad Institute Genomics Platform"/>
            <person name="Cuomo C."/>
            <person name="de Hoog S."/>
            <person name="Gorbushina A."/>
            <person name="Stielow B."/>
            <person name="Teixiera M."/>
            <person name="Abouelleil A."/>
            <person name="Chapman S.B."/>
            <person name="Priest M."/>
            <person name="Young S.K."/>
            <person name="Wortman J."/>
            <person name="Nusbaum C."/>
            <person name="Birren B."/>
        </authorList>
    </citation>
    <scope>NUCLEOTIDE SEQUENCE [LARGE SCALE GENOMIC DNA]</scope>
    <source>
        <strain evidence="1 2">CBS 271.37</strain>
    </source>
</reference>
<evidence type="ECO:0000313" key="2">
    <source>
        <dbReference type="Proteomes" id="UP000053029"/>
    </source>
</evidence>
<protein>
    <submittedName>
        <fullName evidence="1">Uncharacterized protein</fullName>
    </submittedName>
</protein>
<dbReference type="AlphaFoldDB" id="A0A0D2GX50"/>
<sequence>MAAFIRNLKITIAPYRLQAHQVEFERVMKSERLEPEPHISASQAYAQVSYPRPLVDQLEHNLCNYYPLVLKDHNFPRFIIPATQVLAQGGGDDDIYNGPSITIKTSADAQ</sequence>
<dbReference type="Proteomes" id="UP000053029">
    <property type="component" value="Unassembled WGS sequence"/>
</dbReference>
<dbReference type="VEuPathDB" id="FungiDB:Z517_09353"/>
<gene>
    <name evidence="1" type="ORF">Z517_09353</name>
</gene>